<feature type="binding site" evidence="5">
    <location>
        <position position="206"/>
    </location>
    <ligand>
        <name>adenosylcob(III)alamin</name>
        <dbReference type="ChEBI" id="CHEBI:18408"/>
    </ligand>
</feature>
<evidence type="ECO:0000256" key="1">
    <source>
        <dbReference type="ARBA" id="ARBA00022628"/>
    </source>
</evidence>
<keyword evidence="4 5" id="KW-1283">Bacterial microcompartment</keyword>
<sequence>MSDIIHEDAWQQLKAFTHARIALGRTGTAVPLQEQLHFRMAHALARDAVHTPLQTHLLAEALAPLKLPLLQLHSQAGSREEYLQHPDMGRKLSLPSAALLQQHTTGTTDIALMVGDGLSAIAVQQHAPALLHTLVPLLRNQGFTLSPLAIIEQARVGISDETAYLLKARLALLLIGERPGLSAADSLGVYMTYNPRPGLTDEARNCISNIRPAGLPPAEAAHKIHYLVQQAFLRQLTGVQLKDNYPSAALPEK</sequence>
<comment type="subcellular location">
    <subcellularLocation>
        <location evidence="5">Bacterial microcompartment</location>
    </subcellularLocation>
</comment>
<dbReference type="RefSeq" id="WP_188953816.1">
    <property type="nucleotide sequence ID" value="NZ_BMIB01000003.1"/>
</dbReference>
<accession>A0A917IZ02</accession>
<feature type="binding site" evidence="5">
    <location>
        <position position="177"/>
    </location>
    <ligand>
        <name>adenosylcob(III)alamin</name>
        <dbReference type="ChEBI" id="CHEBI:18408"/>
    </ligand>
</feature>
<name>A0A917IZ02_9BACT</name>
<dbReference type="EC" id="4.3.1.7" evidence="5"/>
<dbReference type="GO" id="GO:0006520">
    <property type="term" value="P:amino acid metabolic process"/>
    <property type="evidence" value="ECO:0007669"/>
    <property type="project" value="InterPro"/>
</dbReference>
<comment type="similarity">
    <text evidence="5">Belongs to the EutC family.</text>
</comment>
<dbReference type="InterPro" id="IPR042255">
    <property type="entry name" value="EutC_N"/>
</dbReference>
<keyword evidence="3 5" id="KW-0170">Cobalt</keyword>
<dbReference type="EMBL" id="BMIB01000003">
    <property type="protein sequence ID" value="GGH71551.1"/>
    <property type="molecule type" value="Genomic_DNA"/>
</dbReference>
<evidence type="ECO:0000256" key="3">
    <source>
        <dbReference type="ARBA" id="ARBA00023285"/>
    </source>
</evidence>
<dbReference type="PANTHER" id="PTHR39330">
    <property type="entry name" value="ETHANOLAMINE AMMONIA-LYASE LIGHT CHAIN"/>
    <property type="match status" value="1"/>
</dbReference>
<dbReference type="InterPro" id="IPR042251">
    <property type="entry name" value="EutC_C"/>
</dbReference>
<dbReference type="PANTHER" id="PTHR39330:SF1">
    <property type="entry name" value="ETHANOLAMINE AMMONIA-LYASE SMALL SUBUNIT"/>
    <property type="match status" value="1"/>
</dbReference>
<comment type="pathway">
    <text evidence="5">Amine and polyamine degradation; ethanolamine degradation.</text>
</comment>
<comment type="function">
    <text evidence="5">Catalyzes the deamination of various vicinal amino-alcohols to oxo compounds. Allows this organism to utilize ethanolamine as the sole source of nitrogen and carbon in the presence of external vitamin B12.</text>
</comment>
<proteinExistence type="inferred from homology"/>
<keyword evidence="1 5" id="KW-0846">Cobalamin</keyword>
<organism evidence="6 7">
    <name type="scientific">Filimonas zeae</name>
    <dbReference type="NCBI Taxonomy" id="1737353"/>
    <lineage>
        <taxon>Bacteria</taxon>
        <taxon>Pseudomonadati</taxon>
        <taxon>Bacteroidota</taxon>
        <taxon>Chitinophagia</taxon>
        <taxon>Chitinophagales</taxon>
        <taxon>Chitinophagaceae</taxon>
        <taxon>Filimonas</taxon>
    </lineage>
</organism>
<comment type="subunit">
    <text evidence="5">The basic unit is a heterodimer which dimerizes to form tetramers. The heterotetramers trimerize; 6 large subunits form a core ring with 6 small subunits projecting outwards.</text>
</comment>
<dbReference type="HAMAP" id="MF_00601">
    <property type="entry name" value="EutC"/>
    <property type="match status" value="1"/>
</dbReference>
<dbReference type="GO" id="GO:0008851">
    <property type="term" value="F:ethanolamine ammonia-lyase activity"/>
    <property type="evidence" value="ECO:0007669"/>
    <property type="project" value="UniProtKB-UniRule"/>
</dbReference>
<comment type="cofactor">
    <cofactor evidence="5">
        <name>adenosylcob(III)alamin</name>
        <dbReference type="ChEBI" id="CHEBI:18408"/>
    </cofactor>
    <text evidence="5">Binds between the large and small subunits.</text>
</comment>
<protein>
    <recommendedName>
        <fullName evidence="5">Ethanolamine ammonia-lyase small subunit</fullName>
        <shortName evidence="5">EAL small subunit</shortName>
        <ecNumber evidence="5">4.3.1.7</ecNumber>
    </recommendedName>
</protein>
<dbReference type="Gene3D" id="3.40.50.11240">
    <property type="entry name" value="Ethanolamine ammonia-lyase light chain (EutC)"/>
    <property type="match status" value="1"/>
</dbReference>
<evidence type="ECO:0000313" key="6">
    <source>
        <dbReference type="EMBL" id="GGH71551.1"/>
    </source>
</evidence>
<comment type="catalytic activity">
    <reaction evidence="5">
        <text>ethanolamine = acetaldehyde + NH4(+)</text>
        <dbReference type="Rhea" id="RHEA:15313"/>
        <dbReference type="ChEBI" id="CHEBI:15343"/>
        <dbReference type="ChEBI" id="CHEBI:28938"/>
        <dbReference type="ChEBI" id="CHEBI:57603"/>
        <dbReference type="EC" id="4.3.1.7"/>
    </reaction>
</comment>
<dbReference type="Pfam" id="PF05985">
    <property type="entry name" value="EutC"/>
    <property type="match status" value="1"/>
</dbReference>
<evidence type="ECO:0000256" key="4">
    <source>
        <dbReference type="ARBA" id="ARBA00024446"/>
    </source>
</evidence>
<dbReference type="GO" id="GO:0031419">
    <property type="term" value="F:cobalamin binding"/>
    <property type="evidence" value="ECO:0007669"/>
    <property type="project" value="UniProtKB-UniRule"/>
</dbReference>
<evidence type="ECO:0000256" key="5">
    <source>
        <dbReference type="HAMAP-Rule" id="MF_00601"/>
    </source>
</evidence>
<dbReference type="GO" id="GO:0031471">
    <property type="term" value="C:ethanolamine degradation polyhedral organelle"/>
    <property type="evidence" value="ECO:0007669"/>
    <property type="project" value="UniProtKB-UniRule"/>
</dbReference>
<dbReference type="NCBIfam" id="NF003971">
    <property type="entry name" value="PRK05465.1"/>
    <property type="match status" value="1"/>
</dbReference>
<comment type="caution">
    <text evidence="6">The sequence shown here is derived from an EMBL/GenBank/DDBJ whole genome shotgun (WGS) entry which is preliminary data.</text>
</comment>
<gene>
    <name evidence="5 6" type="primary">eutC</name>
    <name evidence="6" type="ORF">GCM10011379_31010</name>
</gene>
<keyword evidence="2 5" id="KW-0456">Lyase</keyword>
<dbReference type="Gene3D" id="1.10.30.40">
    <property type="entry name" value="Ethanolamine ammonia-lyase light chain (EutC), N-terminal domain"/>
    <property type="match status" value="1"/>
</dbReference>
<dbReference type="AlphaFoldDB" id="A0A917IZ02"/>
<evidence type="ECO:0000256" key="2">
    <source>
        <dbReference type="ARBA" id="ARBA00023239"/>
    </source>
</evidence>
<dbReference type="PIRSF" id="PIRSF018982">
    <property type="entry name" value="EutC"/>
    <property type="match status" value="1"/>
</dbReference>
<evidence type="ECO:0000313" key="7">
    <source>
        <dbReference type="Proteomes" id="UP000627292"/>
    </source>
</evidence>
<feature type="binding site" evidence="5">
    <location>
        <position position="156"/>
    </location>
    <ligand>
        <name>adenosylcob(III)alamin</name>
        <dbReference type="ChEBI" id="CHEBI:18408"/>
    </ligand>
</feature>
<reference evidence="6" key="1">
    <citation type="journal article" date="2014" name="Int. J. Syst. Evol. Microbiol.">
        <title>Complete genome sequence of Corynebacterium casei LMG S-19264T (=DSM 44701T), isolated from a smear-ripened cheese.</title>
        <authorList>
            <consortium name="US DOE Joint Genome Institute (JGI-PGF)"/>
            <person name="Walter F."/>
            <person name="Albersmeier A."/>
            <person name="Kalinowski J."/>
            <person name="Ruckert C."/>
        </authorList>
    </citation>
    <scope>NUCLEOTIDE SEQUENCE</scope>
    <source>
        <strain evidence="6">CGMCC 1.15290</strain>
    </source>
</reference>
<dbReference type="GO" id="GO:0009350">
    <property type="term" value="C:ethanolamine ammonia-lyase complex"/>
    <property type="evidence" value="ECO:0007669"/>
    <property type="project" value="UniProtKB-UniRule"/>
</dbReference>
<reference evidence="6" key="2">
    <citation type="submission" date="2020-09" db="EMBL/GenBank/DDBJ databases">
        <authorList>
            <person name="Sun Q."/>
            <person name="Zhou Y."/>
        </authorList>
    </citation>
    <scope>NUCLEOTIDE SEQUENCE</scope>
    <source>
        <strain evidence="6">CGMCC 1.15290</strain>
    </source>
</reference>
<keyword evidence="7" id="KW-1185">Reference proteome</keyword>
<dbReference type="GO" id="GO:0046336">
    <property type="term" value="P:ethanolamine catabolic process"/>
    <property type="evidence" value="ECO:0007669"/>
    <property type="project" value="UniProtKB-UniRule"/>
</dbReference>
<dbReference type="InterPro" id="IPR009246">
    <property type="entry name" value="EutC"/>
</dbReference>
<dbReference type="Proteomes" id="UP000627292">
    <property type="component" value="Unassembled WGS sequence"/>
</dbReference>